<dbReference type="Pfam" id="PF03864">
    <property type="entry name" value="Phage_cap_E"/>
    <property type="match status" value="1"/>
</dbReference>
<name>A0A6G6XGB9_9CAUD</name>
<gene>
    <name evidence="4" type="ORF">vBPaeSS2019XI_007</name>
</gene>
<sequence>MEFELYDLATLLQVRRRVDDAPVFWLNFFGRQINFETPYIDFENVNRRYRKLAPFVAPTAQGRVISSQGSRLTRYAPAYVKPKSVIDPNKVIARQPGEAPYQPLSNEQRRDAVIAEETRDHKARLTNRNEWLAANAVIYGSVTIAGEDYPTKFVDFGRDPSLTITLTGAAKWDQTTAKPLVDLKAARRKSADLSGIRIRRLIFGENAWDLFSQRMGFDDPKAGNLLDTTFRGSETSVSRLLDGFEGAEFAGTLTGVNGQGRFECWVYSGSYDDDNGVQVPYLDTNDVVGVGDFDGVRCFGAIHDARVGYRSVEVFMKNWENQDPSVEYLLSQSAPLMVPGEPNATFRIRVA</sequence>
<dbReference type="EMBL" id="MN536026">
    <property type="protein sequence ID" value="QIG56885.1"/>
    <property type="molecule type" value="Genomic_DNA"/>
</dbReference>
<keyword evidence="2 3" id="KW-1035">Host cytoplasm</keyword>
<protein>
    <recommendedName>
        <fullName evidence="3">Major capsid protein</fullName>
    </recommendedName>
    <alternativeName>
        <fullName evidence="3">Major head protein</fullName>
    </alternativeName>
</protein>
<evidence type="ECO:0000256" key="1">
    <source>
        <dbReference type="ARBA" id="ARBA00022561"/>
    </source>
</evidence>
<evidence type="ECO:0000313" key="4">
    <source>
        <dbReference type="EMBL" id="QIG56885.1"/>
    </source>
</evidence>
<dbReference type="GO" id="GO:0019028">
    <property type="term" value="C:viral capsid"/>
    <property type="evidence" value="ECO:0007669"/>
    <property type="project" value="UniProtKB-UniRule"/>
</dbReference>
<dbReference type="SMR" id="A0A6G6XGB9"/>
<accession>A0A6G6XGB9</accession>
<reference evidence="4 5" key="1">
    <citation type="submission" date="2019-10" db="EMBL/GenBank/DDBJ databases">
        <title>Genome of the temperate Pseudomonas aerugionosa phage vB_Pae-SS2019XI.</title>
        <authorList>
            <person name="Hammerl J.A."/>
            <person name="Jaeckel C."/>
            <person name="Schnehle S."/>
            <person name="Schmoger S."/>
        </authorList>
    </citation>
    <scope>NUCLEOTIDE SEQUENCE [LARGE SCALE GENOMIC DNA]</scope>
</reference>
<dbReference type="Proteomes" id="UP000502584">
    <property type="component" value="Segment"/>
</dbReference>
<comment type="function">
    <text evidence="3">Assembles to form an icosahedral capsid. The assembly is primed by the interaction between capsid assembly protease and portal dodecamer, and major capsid proteins assemble cooperatively to form the procapsid with the help of capsid scaffolding protein. Major capsid protein forms hexons and pentons of the icosahedron. Viral genomic DNA is packaged into the procapsid through the portal vertex. The packaging triggers a dramatic reconfiguration of the capsid shell.</text>
</comment>
<keyword evidence="3" id="KW-0946">Virion</keyword>
<dbReference type="InterPro" id="IPR005564">
    <property type="entry name" value="Major_capsid_GpE"/>
</dbReference>
<evidence type="ECO:0000256" key="3">
    <source>
        <dbReference type="HAMAP-Rule" id="MF_04133"/>
    </source>
</evidence>
<keyword evidence="5" id="KW-1185">Reference proteome</keyword>
<keyword evidence="3" id="KW-0426">Late protein</keyword>
<evidence type="ECO:0000313" key="5">
    <source>
        <dbReference type="Proteomes" id="UP000502584"/>
    </source>
</evidence>
<comment type="subunit">
    <text evidence="3">Homomultimer.</text>
</comment>
<comment type="similarity">
    <text evidence="3">Belongs to the lambda phage major capsid protein family.</text>
</comment>
<organism evidence="4 5">
    <name type="scientific">Pseudomonas phage vB_Pae-SS2019XI</name>
    <dbReference type="NCBI Taxonomy" id="2660688"/>
    <lineage>
        <taxon>Viruses</taxon>
        <taxon>Duplodnaviria</taxon>
        <taxon>Heunggongvirae</taxon>
        <taxon>Uroviricota</taxon>
        <taxon>Caudoviricetes</taxon>
        <taxon>Casjensviridae</taxon>
        <taxon>Maxdohrnvirus</taxon>
        <taxon>Maxdohrnvirus SS2019XI</taxon>
    </lineage>
</organism>
<comment type="subcellular location">
    <subcellularLocation>
        <location evidence="3">Virion</location>
    </subcellularLocation>
    <subcellularLocation>
        <location evidence="3">Host cytoplasm</location>
    </subcellularLocation>
    <text evidence="3">Forms the capsid icosahedric shell.</text>
</comment>
<dbReference type="Gene3D" id="3.15.30.10">
    <property type="entry name" value="putative capsid protein of prophage domain like"/>
    <property type="match status" value="1"/>
</dbReference>
<dbReference type="HAMAP" id="MF_04133">
    <property type="entry name" value="CAPSID_LAMBDA"/>
    <property type="match status" value="1"/>
</dbReference>
<dbReference type="Gene3D" id="3.30.1930.10">
    <property type="entry name" value="capsid protein of prophage domain"/>
    <property type="match status" value="1"/>
</dbReference>
<evidence type="ECO:0000256" key="2">
    <source>
        <dbReference type="ARBA" id="ARBA00023200"/>
    </source>
</evidence>
<proteinExistence type="inferred from homology"/>
<keyword evidence="1 3" id="KW-0167">Capsid protein</keyword>
<dbReference type="GO" id="GO:0030430">
    <property type="term" value="C:host cell cytoplasm"/>
    <property type="evidence" value="ECO:0007669"/>
    <property type="project" value="UniProtKB-SubCell"/>
</dbReference>